<comment type="caution">
    <text evidence="1">The sequence shown here is derived from an EMBL/GenBank/DDBJ whole genome shotgun (WGS) entry which is preliminary data.</text>
</comment>
<gene>
    <name evidence="1" type="ORF">PSQ40_13330</name>
</gene>
<dbReference type="EMBL" id="JAQSIP010000005">
    <property type="protein sequence ID" value="MDD0839561.1"/>
    <property type="molecule type" value="Genomic_DNA"/>
</dbReference>
<protein>
    <submittedName>
        <fullName evidence="1">DUF3240 family protein</fullName>
    </submittedName>
</protein>
<dbReference type="Pfam" id="PF11582">
    <property type="entry name" value="DUF3240"/>
    <property type="match status" value="1"/>
</dbReference>
<name>A0ABT5N1M0_9BURK</name>
<dbReference type="Proteomes" id="UP001528673">
    <property type="component" value="Unassembled WGS sequence"/>
</dbReference>
<keyword evidence="2" id="KW-1185">Reference proteome</keyword>
<dbReference type="InterPro" id="IPR021634">
    <property type="entry name" value="DUF3240"/>
</dbReference>
<evidence type="ECO:0000313" key="2">
    <source>
        <dbReference type="Proteomes" id="UP001528673"/>
    </source>
</evidence>
<evidence type="ECO:0000313" key="1">
    <source>
        <dbReference type="EMBL" id="MDD0839561.1"/>
    </source>
</evidence>
<reference evidence="1 2" key="1">
    <citation type="submission" date="2023-02" db="EMBL/GenBank/DDBJ databases">
        <title>Bacterial whole genomic sequence of Curvibacter sp. HBC61.</title>
        <authorList>
            <person name="Le V."/>
            <person name="Ko S.-R."/>
            <person name="Ahn C.-Y."/>
            <person name="Oh H.-M."/>
        </authorList>
    </citation>
    <scope>NUCLEOTIDE SEQUENCE [LARGE SCALE GENOMIC DNA]</scope>
    <source>
        <strain evidence="1 2">HBC61</strain>
    </source>
</reference>
<dbReference type="InterPro" id="IPR015867">
    <property type="entry name" value="N-reg_PII/ATP_PRibTrfase_C"/>
</dbReference>
<proteinExistence type="predicted"/>
<sequence length="115" mass="12242">MTPLSPEPHDPAASSPPLCLLHLSLPQALETALLDALQAQPGLPPLNVWPAQQLGPGVPLPSALEQVHGRARRSLVQLMLPTADVPARLQALRAALPHPDVHWWTTPVLAHGSLT</sequence>
<accession>A0ABT5N1M0</accession>
<organism evidence="1 2">
    <name type="scientific">Curvibacter cyanobacteriorum</name>
    <dbReference type="NCBI Taxonomy" id="3026422"/>
    <lineage>
        <taxon>Bacteria</taxon>
        <taxon>Pseudomonadati</taxon>
        <taxon>Pseudomonadota</taxon>
        <taxon>Betaproteobacteria</taxon>
        <taxon>Burkholderiales</taxon>
        <taxon>Comamonadaceae</taxon>
        <taxon>Curvibacter</taxon>
    </lineage>
</organism>
<dbReference type="Gene3D" id="3.30.70.120">
    <property type="match status" value="1"/>
</dbReference>
<dbReference type="RefSeq" id="WP_273952020.1">
    <property type="nucleotide sequence ID" value="NZ_JAQSIP010000005.1"/>
</dbReference>